<accession>A0A2V2BES4</accession>
<dbReference type="RefSeq" id="WP_109717495.1">
    <property type="nucleotide sequence ID" value="NZ_QGHF01000006.1"/>
</dbReference>
<organism evidence="1 2">
    <name type="scientific">Pantoea allii</name>
    <dbReference type="NCBI Taxonomy" id="574096"/>
    <lineage>
        <taxon>Bacteria</taxon>
        <taxon>Pseudomonadati</taxon>
        <taxon>Pseudomonadota</taxon>
        <taxon>Gammaproteobacteria</taxon>
        <taxon>Enterobacterales</taxon>
        <taxon>Erwiniaceae</taxon>
        <taxon>Pantoea</taxon>
    </lineage>
</organism>
<dbReference type="OrthoDB" id="6580484at2"/>
<comment type="caution">
    <text evidence="1">The sequence shown here is derived from an EMBL/GenBank/DDBJ whole genome shotgun (WGS) entry which is preliminary data.</text>
</comment>
<gene>
    <name evidence="1" type="ORF">C7431_10690</name>
</gene>
<protein>
    <submittedName>
        <fullName evidence="1">Cytoskeleton-binding toxin CbtA-like protein</fullName>
    </submittedName>
</protein>
<dbReference type="Pfam" id="PF06755">
    <property type="entry name" value="CbtA_toxin"/>
    <property type="match status" value="1"/>
</dbReference>
<evidence type="ECO:0000313" key="1">
    <source>
        <dbReference type="EMBL" id="PWK96169.1"/>
    </source>
</evidence>
<reference evidence="1 2" key="1">
    <citation type="submission" date="2018-05" db="EMBL/GenBank/DDBJ databases">
        <title>Genomic Encyclopedia of Type Strains, Phase IV (KMG-V): Genome sequencing to study the core and pangenomes of soil and plant-associated prokaryotes.</title>
        <authorList>
            <person name="Whitman W."/>
        </authorList>
    </citation>
    <scope>NUCLEOTIDE SEQUENCE [LARGE SCALE GENOMIC DNA]</scope>
    <source>
        <strain evidence="1 2">PNA 200-10</strain>
    </source>
</reference>
<name>A0A2V2BES4_9GAMM</name>
<dbReference type="Proteomes" id="UP000245981">
    <property type="component" value="Unassembled WGS sequence"/>
</dbReference>
<proteinExistence type="predicted"/>
<dbReference type="InterPro" id="IPR009610">
    <property type="entry name" value="CbtA_toxin"/>
</dbReference>
<dbReference type="AlphaFoldDB" id="A0A2V2BES4"/>
<sequence length="126" mass="14064">MQTLPLPEPRAAEPCPSPVQVWQLLLTHLLDKHYGLTLNDTPFGDDSVIQAHINAGISLCDAVNFIVERYELVRTDLSRFSLPERSSLIGAIDILRARRATGLIVSSGYSTITRITTGRYREDKTQ</sequence>
<dbReference type="EMBL" id="QGHF01000006">
    <property type="protein sequence ID" value="PWK96169.1"/>
    <property type="molecule type" value="Genomic_DNA"/>
</dbReference>
<evidence type="ECO:0000313" key="2">
    <source>
        <dbReference type="Proteomes" id="UP000245981"/>
    </source>
</evidence>